<dbReference type="SUPFAM" id="SSF53067">
    <property type="entry name" value="Actin-like ATPase domain"/>
    <property type="match status" value="2"/>
</dbReference>
<feature type="binding site" evidence="8">
    <location>
        <position position="113"/>
    </location>
    <ligand>
        <name>Fe cation</name>
        <dbReference type="ChEBI" id="CHEBI:24875"/>
    </ligand>
</feature>
<keyword evidence="5 8" id="KW-0408">Iron</keyword>
<evidence type="ECO:0000256" key="5">
    <source>
        <dbReference type="ARBA" id="ARBA00023004"/>
    </source>
</evidence>
<evidence type="ECO:0000256" key="2">
    <source>
        <dbReference type="ARBA" id="ARBA00022679"/>
    </source>
</evidence>
<feature type="domain" description="Gcp-like" evidence="9">
    <location>
        <begin position="25"/>
        <end position="310"/>
    </location>
</feature>
<evidence type="ECO:0000313" key="10">
    <source>
        <dbReference type="EMBL" id="MEB3429819.1"/>
    </source>
</evidence>
<evidence type="ECO:0000256" key="3">
    <source>
        <dbReference type="ARBA" id="ARBA00022694"/>
    </source>
</evidence>
<keyword evidence="3 8" id="KW-0819">tRNA processing</keyword>
<feature type="binding site" evidence="8">
    <location>
        <position position="169"/>
    </location>
    <ligand>
        <name>substrate</name>
    </ligand>
</feature>
<keyword evidence="1 8" id="KW-0963">Cytoplasm</keyword>
<dbReference type="GO" id="GO:0005737">
    <property type="term" value="C:cytoplasm"/>
    <property type="evidence" value="ECO:0007669"/>
    <property type="project" value="UniProtKB-SubCell"/>
</dbReference>
<keyword evidence="6 8" id="KW-0012">Acyltransferase</keyword>
<keyword evidence="2 8" id="KW-0808">Transferase</keyword>
<accession>A0AAW9MW50</accession>
<dbReference type="RefSeq" id="WP_324619977.1">
    <property type="nucleotide sequence ID" value="NZ_JAYKOT010000003.1"/>
</dbReference>
<evidence type="ECO:0000256" key="4">
    <source>
        <dbReference type="ARBA" id="ARBA00022723"/>
    </source>
</evidence>
<comment type="caution">
    <text evidence="10">The sequence shown here is derived from an EMBL/GenBank/DDBJ whole genome shotgun (WGS) entry which is preliminary data.</text>
</comment>
<dbReference type="GO" id="GO:0061711">
    <property type="term" value="F:tRNA N(6)-L-threonylcarbamoyladenine synthase activity"/>
    <property type="evidence" value="ECO:0007669"/>
    <property type="project" value="UniProtKB-EC"/>
</dbReference>
<evidence type="ECO:0000259" key="9">
    <source>
        <dbReference type="Pfam" id="PF00814"/>
    </source>
</evidence>
<comment type="similarity">
    <text evidence="8">Belongs to the KAE1 / TsaD family.</text>
</comment>
<dbReference type="InterPro" id="IPR043129">
    <property type="entry name" value="ATPase_NBD"/>
</dbReference>
<comment type="catalytic activity">
    <reaction evidence="7 8">
        <text>L-threonylcarbamoyladenylate + adenosine(37) in tRNA = N(6)-L-threonylcarbamoyladenosine(37) in tRNA + AMP + H(+)</text>
        <dbReference type="Rhea" id="RHEA:37059"/>
        <dbReference type="Rhea" id="RHEA-COMP:10162"/>
        <dbReference type="Rhea" id="RHEA-COMP:10163"/>
        <dbReference type="ChEBI" id="CHEBI:15378"/>
        <dbReference type="ChEBI" id="CHEBI:73682"/>
        <dbReference type="ChEBI" id="CHEBI:74411"/>
        <dbReference type="ChEBI" id="CHEBI:74418"/>
        <dbReference type="ChEBI" id="CHEBI:456215"/>
        <dbReference type="EC" id="2.3.1.234"/>
    </reaction>
</comment>
<feature type="binding site" evidence="8">
    <location>
        <begin position="136"/>
        <end position="140"/>
    </location>
    <ligand>
        <name>substrate</name>
    </ligand>
</feature>
<dbReference type="NCBIfam" id="TIGR00329">
    <property type="entry name" value="gcp_kae1"/>
    <property type="match status" value="1"/>
</dbReference>
<feature type="binding site" evidence="8">
    <location>
        <position position="304"/>
    </location>
    <ligand>
        <name>Fe cation</name>
        <dbReference type="ChEBI" id="CHEBI:24875"/>
    </ligand>
</feature>
<keyword evidence="11" id="KW-1185">Reference proteome</keyword>
<feature type="binding site" evidence="8">
    <location>
        <position position="117"/>
    </location>
    <ligand>
        <name>Fe cation</name>
        <dbReference type="ChEBI" id="CHEBI:24875"/>
    </ligand>
</feature>
<gene>
    <name evidence="8 10" type="primary">tsaD</name>
    <name evidence="10" type="ORF">VLK81_07340</name>
</gene>
<dbReference type="CDD" id="cd24133">
    <property type="entry name" value="ASKHA_NBD_TsaD_bac"/>
    <property type="match status" value="1"/>
</dbReference>
<dbReference type="PANTHER" id="PTHR11735">
    <property type="entry name" value="TRNA N6-ADENOSINE THREONYLCARBAMOYLTRANSFERASE"/>
    <property type="match status" value="1"/>
</dbReference>
<dbReference type="PANTHER" id="PTHR11735:SF6">
    <property type="entry name" value="TRNA N6-ADENOSINE THREONYLCARBAMOYLTRANSFERASE, MITOCHONDRIAL"/>
    <property type="match status" value="1"/>
</dbReference>
<dbReference type="EMBL" id="JAYKOT010000003">
    <property type="protein sequence ID" value="MEB3429819.1"/>
    <property type="molecule type" value="Genomic_DNA"/>
</dbReference>
<evidence type="ECO:0000256" key="1">
    <source>
        <dbReference type="ARBA" id="ARBA00022490"/>
    </source>
</evidence>
<feature type="binding site" evidence="8">
    <location>
        <position position="276"/>
    </location>
    <ligand>
        <name>substrate</name>
    </ligand>
</feature>
<dbReference type="EC" id="2.3.1.234" evidence="8"/>
<dbReference type="GO" id="GO:0005506">
    <property type="term" value="F:iron ion binding"/>
    <property type="evidence" value="ECO:0007669"/>
    <property type="project" value="UniProtKB-UniRule"/>
</dbReference>
<organism evidence="10 11">
    <name type="scientific">Citroniella saccharovorans</name>
    <dbReference type="NCBI Taxonomy" id="2053367"/>
    <lineage>
        <taxon>Bacteria</taxon>
        <taxon>Bacillati</taxon>
        <taxon>Bacillota</taxon>
        <taxon>Tissierellia</taxon>
        <taxon>Tissierellales</taxon>
        <taxon>Peptoniphilaceae</taxon>
        <taxon>Citroniella</taxon>
    </lineage>
</organism>
<protein>
    <recommendedName>
        <fullName evidence="8">tRNA N6-adenosine threonylcarbamoyltransferase</fullName>
        <ecNumber evidence="8">2.3.1.234</ecNumber>
    </recommendedName>
    <alternativeName>
        <fullName evidence="8">N6-L-threonylcarbamoyladenine synthase</fullName>
        <shortName evidence="8">t(6)A synthase</shortName>
    </alternativeName>
    <alternativeName>
        <fullName evidence="8">t(6)A37 threonylcarbamoyladenosine biosynthesis protein TsaD</fullName>
    </alternativeName>
    <alternativeName>
        <fullName evidence="8">tRNA threonylcarbamoyladenosine biosynthesis protein TsaD</fullName>
    </alternativeName>
</protein>
<name>A0AAW9MW50_9FIRM</name>
<evidence type="ECO:0000256" key="8">
    <source>
        <dbReference type="HAMAP-Rule" id="MF_01445"/>
    </source>
</evidence>
<evidence type="ECO:0000256" key="7">
    <source>
        <dbReference type="ARBA" id="ARBA00048117"/>
    </source>
</evidence>
<dbReference type="NCBIfam" id="TIGR03723">
    <property type="entry name" value="T6A_TsaD_YgjD"/>
    <property type="match status" value="1"/>
</dbReference>
<keyword evidence="4 8" id="KW-0479">Metal-binding</keyword>
<dbReference type="InterPro" id="IPR017861">
    <property type="entry name" value="KAE1/TsaD"/>
</dbReference>
<evidence type="ECO:0000256" key="6">
    <source>
        <dbReference type="ARBA" id="ARBA00023315"/>
    </source>
</evidence>
<feature type="binding site" evidence="8">
    <location>
        <position position="186"/>
    </location>
    <ligand>
        <name>substrate</name>
    </ligand>
</feature>
<dbReference type="InterPro" id="IPR000905">
    <property type="entry name" value="Gcp-like_dom"/>
</dbReference>
<dbReference type="HAMAP" id="MF_01445">
    <property type="entry name" value="TsaD"/>
    <property type="match status" value="1"/>
</dbReference>
<feature type="binding site" evidence="8">
    <location>
        <position position="182"/>
    </location>
    <ligand>
        <name>substrate</name>
    </ligand>
</feature>
<dbReference type="InterPro" id="IPR022450">
    <property type="entry name" value="TsaD"/>
</dbReference>
<dbReference type="FunFam" id="3.30.420.40:FF:000012">
    <property type="entry name" value="tRNA N6-adenosine threonylcarbamoyltransferase"/>
    <property type="match status" value="1"/>
</dbReference>
<reference evidence="10 11" key="1">
    <citation type="submission" date="2024-01" db="EMBL/GenBank/DDBJ databases">
        <title>Complete genome sequence of Citroniella saccharovorans strain M6.X9, isolated from human fecal sample.</title>
        <authorList>
            <person name="Cheng G."/>
            <person name="Westerholm M."/>
            <person name="Schnurer A."/>
        </authorList>
    </citation>
    <scope>NUCLEOTIDE SEQUENCE [LARGE SCALE GENOMIC DNA]</scope>
    <source>
        <strain evidence="10 11">DSM 29873</strain>
    </source>
</reference>
<dbReference type="GO" id="GO:0002949">
    <property type="term" value="P:tRNA threonylcarbamoyladenosine modification"/>
    <property type="evidence" value="ECO:0007669"/>
    <property type="project" value="UniProtKB-UniRule"/>
</dbReference>
<dbReference type="PRINTS" id="PR00789">
    <property type="entry name" value="OSIALOPTASE"/>
</dbReference>
<dbReference type="AlphaFoldDB" id="A0AAW9MW50"/>
<dbReference type="Proteomes" id="UP001357733">
    <property type="component" value="Unassembled WGS sequence"/>
</dbReference>
<comment type="subcellular location">
    <subcellularLocation>
        <location evidence="8">Cytoplasm</location>
    </subcellularLocation>
</comment>
<dbReference type="FunFam" id="3.30.420.40:FF:000040">
    <property type="entry name" value="tRNA N6-adenosine threonylcarbamoyltransferase"/>
    <property type="match status" value="1"/>
</dbReference>
<sequence length="336" mass="36553">MDIYSLGIESSCDETSASIVLNGREVLSNVISSQIDTHKLFGGVVPEIASRLHLEMINKVVDKAIKDANLSLKDIDIISVTKGPGLIGALIVGVSCAKALSLSLSKPLVGVNHIKGHIAANYLCHKDLKPPFSTLIISGGHTYLAIVKSYNDIEVVGRTLDDACGECYDKIARKVGIGYPGGPIVDRIAKEGNKKAFDFPRVMIDSKDFNFSFSGLKTAVLNFINTENMAGRQVDKKDLAASFQEAIVDVLVSKSLKLLEKTGHKEFAISGGVSANSRIRERFEEELGKRGVKLYYPNLILCTDNAAMIASSGYYEYLEDNTDELDMKVYPNLGLE</sequence>
<dbReference type="Gene3D" id="3.30.420.40">
    <property type="match status" value="2"/>
</dbReference>
<evidence type="ECO:0000313" key="11">
    <source>
        <dbReference type="Proteomes" id="UP001357733"/>
    </source>
</evidence>
<comment type="function">
    <text evidence="8">Required for the formation of a threonylcarbamoyl group on adenosine at position 37 (t(6)A37) in tRNAs that read codons beginning with adenine. Is involved in the transfer of the threonylcarbamoyl moiety of threonylcarbamoyl-AMP (TC-AMP) to the N6 group of A37, together with TsaE and TsaB. TsaD likely plays a direct catalytic role in this reaction.</text>
</comment>
<dbReference type="Pfam" id="PF00814">
    <property type="entry name" value="TsaD"/>
    <property type="match status" value="1"/>
</dbReference>
<proteinExistence type="inferred from homology"/>
<comment type="cofactor">
    <cofactor evidence="8">
        <name>Fe(2+)</name>
        <dbReference type="ChEBI" id="CHEBI:29033"/>
    </cofactor>
    <text evidence="8">Binds 1 Fe(2+) ion per subunit.</text>
</comment>